<reference evidence="1 2" key="1">
    <citation type="submission" date="2018-01" db="EMBL/GenBank/DDBJ databases">
        <title>Genome characterization of the sugarcane-associated fungus Trichoderma ghanense CCMA-1212 and their application in lignocelulose bioconversion.</title>
        <authorList>
            <person name="Steindorff A.S."/>
            <person name="Mendes T.D."/>
            <person name="Vilela E.S.D."/>
            <person name="Rodrigues D.S."/>
            <person name="Formighieri E.F."/>
            <person name="Melo I.S."/>
            <person name="Favaro L.C.L."/>
        </authorList>
    </citation>
    <scope>NUCLEOTIDE SEQUENCE [LARGE SCALE GENOMIC DNA]</scope>
    <source>
        <strain evidence="1 2">CCMA-1212</strain>
    </source>
</reference>
<accession>A0ABY2GW66</accession>
<proteinExistence type="predicted"/>
<evidence type="ECO:0000313" key="2">
    <source>
        <dbReference type="Proteomes" id="UP001642720"/>
    </source>
</evidence>
<dbReference type="Proteomes" id="UP001642720">
    <property type="component" value="Unassembled WGS sequence"/>
</dbReference>
<organism evidence="1 2">
    <name type="scientific">Trichoderma ghanense</name>
    <dbReference type="NCBI Taxonomy" id="65468"/>
    <lineage>
        <taxon>Eukaryota</taxon>
        <taxon>Fungi</taxon>
        <taxon>Dikarya</taxon>
        <taxon>Ascomycota</taxon>
        <taxon>Pezizomycotina</taxon>
        <taxon>Sordariomycetes</taxon>
        <taxon>Hypocreomycetidae</taxon>
        <taxon>Hypocreales</taxon>
        <taxon>Hypocreaceae</taxon>
        <taxon>Trichoderma</taxon>
    </lineage>
</organism>
<dbReference type="GeneID" id="300579237"/>
<keyword evidence="2" id="KW-1185">Reference proteome</keyword>
<protein>
    <submittedName>
        <fullName evidence="1">Uncharacterized protein</fullName>
    </submittedName>
</protein>
<dbReference type="EMBL" id="PPTA01000011">
    <property type="protein sequence ID" value="TFB00198.1"/>
    <property type="molecule type" value="Genomic_DNA"/>
</dbReference>
<comment type="caution">
    <text evidence="1">The sequence shown here is derived from an EMBL/GenBank/DDBJ whole genome shotgun (WGS) entry which is preliminary data.</text>
</comment>
<sequence>MTLLFAWGRDITWGIECGLLPCIVPLLARALPARQQEKGRAFRFSLLYELTLLGRRFQQGPLASSTQEMR</sequence>
<name>A0ABY2GW66_9HYPO</name>
<gene>
    <name evidence="1" type="ORF">CCMA1212_007622</name>
</gene>
<dbReference type="RefSeq" id="XP_073556399.1">
    <property type="nucleotide sequence ID" value="XM_073704787.1"/>
</dbReference>
<evidence type="ECO:0000313" key="1">
    <source>
        <dbReference type="EMBL" id="TFB00198.1"/>
    </source>
</evidence>